<evidence type="ECO:0000256" key="2">
    <source>
        <dbReference type="PIRNR" id="PIRNR001892"/>
    </source>
</evidence>
<dbReference type="Pfam" id="PF02321">
    <property type="entry name" value="OEP"/>
    <property type="match status" value="2"/>
</dbReference>
<dbReference type="AlphaFoldDB" id="A0A6P2NTC4"/>
<organism evidence="3 4">
    <name type="scientific">Burkholderia lata (strain ATCC 17760 / DSM 23089 / LMG 22485 / NCIMB 9086 / R18194 / 383)</name>
    <dbReference type="NCBI Taxonomy" id="482957"/>
    <lineage>
        <taxon>Bacteria</taxon>
        <taxon>Pseudomonadati</taxon>
        <taxon>Pseudomonadota</taxon>
        <taxon>Betaproteobacteria</taxon>
        <taxon>Burkholderiales</taxon>
        <taxon>Burkholderiaceae</taxon>
        <taxon>Burkholderia</taxon>
        <taxon>Burkholderia cepacia complex</taxon>
    </lineage>
</organism>
<dbReference type="SUPFAM" id="SSF56954">
    <property type="entry name" value="Outer membrane efflux proteins (OEP)"/>
    <property type="match status" value="1"/>
</dbReference>
<dbReference type="GO" id="GO:0015562">
    <property type="term" value="F:efflux transmembrane transporter activity"/>
    <property type="evidence" value="ECO:0007669"/>
    <property type="project" value="InterPro"/>
</dbReference>
<evidence type="ECO:0000313" key="3">
    <source>
        <dbReference type="EMBL" id="VWB98297.1"/>
    </source>
</evidence>
<name>A0A6P2NTC4_BURL3</name>
<accession>A0A6P2NTC4</accession>
<dbReference type="PANTHER" id="PTHR30203:SF29">
    <property type="entry name" value="PROTEIN CYAE"/>
    <property type="match status" value="1"/>
</dbReference>
<reference evidence="3 4" key="1">
    <citation type="submission" date="2019-09" db="EMBL/GenBank/DDBJ databases">
        <authorList>
            <person name="Depoorter E."/>
        </authorList>
    </citation>
    <scope>NUCLEOTIDE SEQUENCE [LARGE SCALE GENOMIC DNA]</scope>
    <source>
        <strain evidence="3">LMG 6863</strain>
    </source>
</reference>
<protein>
    <recommendedName>
        <fullName evidence="2">Protein CyaE</fullName>
    </recommendedName>
</protein>
<keyword evidence="2" id="KW-0813">Transport</keyword>
<comment type="function">
    <text evidence="2">CyaE is necessary for transport of calmodulin-sensitive adenylate cyclase-hemolysin (cyclolysin).</text>
</comment>
<keyword evidence="2" id="KW-0998">Cell outer membrane</keyword>
<dbReference type="InterPro" id="IPR028351">
    <property type="entry name" value="CyaE"/>
</dbReference>
<comment type="subcellular location">
    <subcellularLocation>
        <location evidence="2">Cell outer membrane</location>
        <topology evidence="2">Peripheral membrane protein</topology>
    </subcellularLocation>
</comment>
<dbReference type="EMBL" id="CABVPY010000033">
    <property type="protein sequence ID" value="VWB98297.1"/>
    <property type="molecule type" value="Genomic_DNA"/>
</dbReference>
<evidence type="ECO:0000256" key="1">
    <source>
        <dbReference type="ARBA" id="ARBA00007613"/>
    </source>
</evidence>
<gene>
    <name evidence="3" type="ORF">BLA6863_04719</name>
</gene>
<keyword evidence="2" id="KW-0204">Cytolysis</keyword>
<dbReference type="PANTHER" id="PTHR30203">
    <property type="entry name" value="OUTER MEMBRANE CATION EFFLUX PROTEIN"/>
    <property type="match status" value="1"/>
</dbReference>
<dbReference type="GO" id="GO:0009279">
    <property type="term" value="C:cell outer membrane"/>
    <property type="evidence" value="ECO:0007669"/>
    <property type="project" value="UniProtKB-SubCell"/>
</dbReference>
<proteinExistence type="inferred from homology"/>
<dbReference type="PIRSF" id="PIRSF001892">
    <property type="entry name" value="CyaE"/>
    <property type="match status" value="1"/>
</dbReference>
<dbReference type="Proteomes" id="UP000494170">
    <property type="component" value="Unassembled WGS sequence"/>
</dbReference>
<evidence type="ECO:0000313" key="4">
    <source>
        <dbReference type="Proteomes" id="UP000494170"/>
    </source>
</evidence>
<keyword evidence="2" id="KW-0472">Membrane</keyword>
<dbReference type="InterPro" id="IPR010131">
    <property type="entry name" value="MdtP/NodT-like"/>
</dbReference>
<keyword evidence="2" id="KW-0354">Hemolysis</keyword>
<dbReference type="Gene3D" id="1.20.1600.10">
    <property type="entry name" value="Outer membrane efflux proteins (OEP)"/>
    <property type="match status" value="1"/>
</dbReference>
<sequence>MDIVGANQAVCVFGALPRTLRLRDAIERSLCLNPRTREAWANVKIQTSAVGVARAAFLPTLSANMQSTRNNETNHVIGSPQYDSNYLTNLRIASVSLSWVLYDFGSHAAALRNEANLLAAAQASQHEALEAVFAKVAKDYYAAQAAWGALTAAREIEQAAHSSVEVATALFNAGRTALSDQLQAETIYADSIVSRVKSEEEWQVAKGTLAVDMDLSPDIELSLPDVGDGVVPTREFVDSVAELIEEAQRTHPSIAAARARVAAARAKAEQTRADGLPRLNLVAQYSYNNQPTSLQLGYPVFPATHSAWYLGLQVTIPLFEGFTRTYLTHQAEAQTDLQAALLDETRQQVGLDVWTSYQALQSATSNLGNSATLFSLAQRSYEAAKRRYQMGVGNIQELLNTQSSLASAKLRRIQALTDWRSGRLQLAAKLGKLGMWSLDDVK</sequence>
<comment type="similarity">
    <text evidence="1 2">Belongs to the outer membrane factor (OMF) (TC 1.B.17) family.</text>
</comment>
<dbReference type="InterPro" id="IPR003423">
    <property type="entry name" value="OMP_efflux"/>
</dbReference>
<dbReference type="GO" id="GO:0031640">
    <property type="term" value="P:killing of cells of another organism"/>
    <property type="evidence" value="ECO:0007669"/>
    <property type="project" value="UniProtKB-KW"/>
</dbReference>